<reference evidence="2 3" key="1">
    <citation type="submission" date="2016-11" db="EMBL/GenBank/DDBJ databases">
        <title>The macronuclear genome of Stentor coeruleus: a giant cell with tiny introns.</title>
        <authorList>
            <person name="Slabodnick M."/>
            <person name="Ruby J.G."/>
            <person name="Reiff S.B."/>
            <person name="Swart E.C."/>
            <person name="Gosai S."/>
            <person name="Prabakaran S."/>
            <person name="Witkowska E."/>
            <person name="Larue G.E."/>
            <person name="Fisher S."/>
            <person name="Freeman R.M."/>
            <person name="Gunawardena J."/>
            <person name="Chu W."/>
            <person name="Stover N.A."/>
            <person name="Gregory B.D."/>
            <person name="Nowacki M."/>
            <person name="Derisi J."/>
            <person name="Roy S.W."/>
            <person name="Marshall W.F."/>
            <person name="Sood P."/>
        </authorList>
    </citation>
    <scope>NUCLEOTIDE SEQUENCE [LARGE SCALE GENOMIC DNA]</scope>
    <source>
        <strain evidence="2">WM001</strain>
    </source>
</reference>
<dbReference type="Proteomes" id="UP000187209">
    <property type="component" value="Unassembled WGS sequence"/>
</dbReference>
<proteinExistence type="predicted"/>
<evidence type="ECO:0000256" key="1">
    <source>
        <dbReference type="SAM" id="MobiDB-lite"/>
    </source>
</evidence>
<protein>
    <submittedName>
        <fullName evidence="2">Uncharacterized protein</fullName>
    </submittedName>
</protein>
<feature type="compositionally biased region" description="Low complexity" evidence="1">
    <location>
        <begin position="10"/>
        <end position="20"/>
    </location>
</feature>
<evidence type="ECO:0000313" key="3">
    <source>
        <dbReference type="Proteomes" id="UP000187209"/>
    </source>
</evidence>
<name>A0A1R2ANZ9_9CILI</name>
<comment type="caution">
    <text evidence="2">The sequence shown here is derived from an EMBL/GenBank/DDBJ whole genome shotgun (WGS) entry which is preliminary data.</text>
</comment>
<keyword evidence="3" id="KW-1185">Reference proteome</keyword>
<sequence>MINTKTITRSNSSSPSKSSSQALPEKHIIQDRYRSYHKAEDYIKHLNNIYNSHVVTAGVYDEAYLNSHHFRTQEPKENSKYKVSQFPRSKVNQELLEKQELFNAFNHISFESRPKSKMRPRSTMAAIHRRSVTEKTSFSYKQVKQILSKKCKECHKDPCQCPQVVNDNFLKNILKRHMKMKQNTSETKPYGIIKDFHTINSNEKAVFTQSKSETYDELRNKAISLAKKTEKMLFKSIIKKKSNISQVSFIEQSLCISPINITQRSSSRGKCIKLIINQENNKIKNCDDRYNNNK</sequence>
<dbReference type="EMBL" id="MPUH01001768">
    <property type="protein sequence ID" value="OMJ66263.1"/>
    <property type="molecule type" value="Genomic_DNA"/>
</dbReference>
<accession>A0A1R2ANZ9</accession>
<feature type="region of interest" description="Disordered" evidence="1">
    <location>
        <begin position="1"/>
        <end position="26"/>
    </location>
</feature>
<dbReference type="AlphaFoldDB" id="A0A1R2ANZ9"/>
<gene>
    <name evidence="2" type="ORF">SteCoe_36954</name>
</gene>
<evidence type="ECO:0000313" key="2">
    <source>
        <dbReference type="EMBL" id="OMJ66263.1"/>
    </source>
</evidence>
<organism evidence="2 3">
    <name type="scientific">Stentor coeruleus</name>
    <dbReference type="NCBI Taxonomy" id="5963"/>
    <lineage>
        <taxon>Eukaryota</taxon>
        <taxon>Sar</taxon>
        <taxon>Alveolata</taxon>
        <taxon>Ciliophora</taxon>
        <taxon>Postciliodesmatophora</taxon>
        <taxon>Heterotrichea</taxon>
        <taxon>Heterotrichida</taxon>
        <taxon>Stentoridae</taxon>
        <taxon>Stentor</taxon>
    </lineage>
</organism>